<keyword evidence="3" id="KW-0285">Flavoprotein</keyword>
<dbReference type="InterPro" id="IPR000172">
    <property type="entry name" value="GMC_OxRdtase_N"/>
</dbReference>
<dbReference type="RefSeq" id="WP_042545164.1">
    <property type="nucleotide sequence ID" value="NZ_JXSQ01000029.1"/>
</dbReference>
<dbReference type="PANTHER" id="PTHR42784:SF1">
    <property type="entry name" value="PYRANOSE 2-OXIDASE"/>
    <property type="match status" value="1"/>
</dbReference>
<evidence type="ECO:0000259" key="6">
    <source>
        <dbReference type="Pfam" id="PF00732"/>
    </source>
</evidence>
<dbReference type="Pfam" id="PF05199">
    <property type="entry name" value="GMC_oxred_C"/>
    <property type="match status" value="1"/>
</dbReference>
<dbReference type="Proteomes" id="UP000032120">
    <property type="component" value="Unassembled WGS sequence"/>
</dbReference>
<keyword evidence="4" id="KW-0274">FAD</keyword>
<dbReference type="SUPFAM" id="SSF51905">
    <property type="entry name" value="FAD/NAD(P)-binding domain"/>
    <property type="match status" value="1"/>
</dbReference>
<name>A0A0D0IQ35_9MICO</name>
<organism evidence="8 9">
    <name type="scientific">Leucobacter komagatae</name>
    <dbReference type="NCBI Taxonomy" id="55969"/>
    <lineage>
        <taxon>Bacteria</taxon>
        <taxon>Bacillati</taxon>
        <taxon>Actinomycetota</taxon>
        <taxon>Actinomycetes</taxon>
        <taxon>Micrococcales</taxon>
        <taxon>Microbacteriaceae</taxon>
        <taxon>Leucobacter</taxon>
    </lineage>
</organism>
<dbReference type="PANTHER" id="PTHR42784">
    <property type="entry name" value="PYRANOSE 2-OXIDASE"/>
    <property type="match status" value="1"/>
</dbReference>
<feature type="domain" description="Glucose-methanol-choline oxidoreductase C-terminal" evidence="7">
    <location>
        <begin position="445"/>
        <end position="501"/>
    </location>
</feature>
<dbReference type="EMBL" id="JXSQ01000029">
    <property type="protein sequence ID" value="KIP51588.1"/>
    <property type="molecule type" value="Genomic_DNA"/>
</dbReference>
<evidence type="ECO:0000256" key="3">
    <source>
        <dbReference type="ARBA" id="ARBA00022630"/>
    </source>
</evidence>
<evidence type="ECO:0000256" key="2">
    <source>
        <dbReference type="ARBA" id="ARBA00010790"/>
    </source>
</evidence>
<evidence type="ECO:0000256" key="1">
    <source>
        <dbReference type="ARBA" id="ARBA00001974"/>
    </source>
</evidence>
<keyword evidence="5" id="KW-0560">Oxidoreductase</keyword>
<comment type="cofactor">
    <cofactor evidence="1">
        <name>FAD</name>
        <dbReference type="ChEBI" id="CHEBI:57692"/>
    </cofactor>
</comment>
<gene>
    <name evidence="8" type="ORF">SD72_14395</name>
</gene>
<feature type="domain" description="Glucose-methanol-choline oxidoreductase N-terminal" evidence="6">
    <location>
        <begin position="98"/>
        <end position="312"/>
    </location>
</feature>
<dbReference type="Gene3D" id="3.50.50.60">
    <property type="entry name" value="FAD/NAD(P)-binding domain"/>
    <property type="match status" value="2"/>
</dbReference>
<accession>A0A0D0IQ35</accession>
<dbReference type="InterPro" id="IPR007867">
    <property type="entry name" value="GMC_OxRtase_C"/>
</dbReference>
<comment type="caution">
    <text evidence="8">The sequence shown here is derived from an EMBL/GenBank/DDBJ whole genome shotgun (WGS) entry which is preliminary data.</text>
</comment>
<dbReference type="InterPro" id="IPR036188">
    <property type="entry name" value="FAD/NAD-bd_sf"/>
</dbReference>
<evidence type="ECO:0000256" key="4">
    <source>
        <dbReference type="ARBA" id="ARBA00022827"/>
    </source>
</evidence>
<dbReference type="OrthoDB" id="9798604at2"/>
<dbReference type="InterPro" id="IPR051473">
    <property type="entry name" value="P2Ox-like"/>
</dbReference>
<dbReference type="AlphaFoldDB" id="A0A0D0IQ35"/>
<proteinExistence type="inferred from homology"/>
<reference evidence="8 9" key="1">
    <citation type="submission" date="2015-01" db="EMBL/GenBank/DDBJ databases">
        <title>Draft genome sequence of Leucobacter komagatae strain VKM ST2845.</title>
        <authorList>
            <person name="Karlyshev A.V."/>
            <person name="Kudryashova E.B."/>
        </authorList>
    </citation>
    <scope>NUCLEOTIDE SEQUENCE [LARGE SCALE GENOMIC DNA]</scope>
    <source>
        <strain evidence="8 9">VKM ST2845</strain>
    </source>
</reference>
<comment type="similarity">
    <text evidence="2">Belongs to the GMC oxidoreductase family.</text>
</comment>
<protein>
    <submittedName>
        <fullName evidence="8">Dehydrogenase</fullName>
    </submittedName>
</protein>
<evidence type="ECO:0000313" key="9">
    <source>
        <dbReference type="Proteomes" id="UP000032120"/>
    </source>
</evidence>
<sequence length="514" mass="56812">MTSSTPSPFTPQQALTDDGVVRTDVLIIGSGPGGAGAAHGFIGSGLNVLVAERGGHIPNVAKDNIVTAMYVQKRYTNVEPWIDAATGKPFTPGTYYYVGGNTKFYGAALPRFRSEDFERVEMDEGVAQPWPFSYDELEPYYTRAEQLYRVRGQLGEDPTEPHHSEPFPFPAIEHEPEIERFSDALKRQGLHPYHSANGIHFANDVERLEEAGSDGTPSFADRKSDAWNSLLKPALEQDQQIQLVTGLRITRLLRSDTGDRVVAAEAELDGKPVTIIADRFVLGAGAVSSAALLLQSDIANSSGLVGRNYMVHNTTFLVGINPFRKNRTSWQKTIAVNDWYLRDGDRPPLGNMQMLGKLSADTLKGFFPFLPRFILKMVTDRSLDFCLISEDVADPENRAEVRDGKIFVHWKRNNYGAHRQLVKNVARVVRKAGYPFIFTRVMGIATNSHMCGTLVAGDTPETSVVDRNCRSHDLENLWAVDSSIFPSSTATNPVLTITANALRVVETIRASEAR</sequence>
<dbReference type="GO" id="GO:0016614">
    <property type="term" value="F:oxidoreductase activity, acting on CH-OH group of donors"/>
    <property type="evidence" value="ECO:0007669"/>
    <property type="project" value="InterPro"/>
</dbReference>
<evidence type="ECO:0000313" key="8">
    <source>
        <dbReference type="EMBL" id="KIP51588.1"/>
    </source>
</evidence>
<evidence type="ECO:0000256" key="5">
    <source>
        <dbReference type="ARBA" id="ARBA00023002"/>
    </source>
</evidence>
<keyword evidence="9" id="KW-1185">Reference proteome</keyword>
<dbReference type="GO" id="GO:0050660">
    <property type="term" value="F:flavin adenine dinucleotide binding"/>
    <property type="evidence" value="ECO:0007669"/>
    <property type="project" value="InterPro"/>
</dbReference>
<dbReference type="Pfam" id="PF00732">
    <property type="entry name" value="GMC_oxred_N"/>
    <property type="match status" value="1"/>
</dbReference>
<evidence type="ECO:0000259" key="7">
    <source>
        <dbReference type="Pfam" id="PF05199"/>
    </source>
</evidence>